<evidence type="ECO:0000313" key="2">
    <source>
        <dbReference type="EMBL" id="NYI80613.1"/>
    </source>
</evidence>
<feature type="region of interest" description="Disordered" evidence="1">
    <location>
        <begin position="98"/>
        <end position="142"/>
    </location>
</feature>
<sequence>MARGGAAAPEMSRLLSVELPALYDAAYDLTRRAAIRAGVDVWAFTAAYGLGLTMPGESPQLSEVVILARQNHHLTDSSGPCRGVSIRPRAVANRPVVARPAAGGAARPATRRTISTARRATAPSTEGPGATPRRPTLPAPNVTAITRCPSFTPTENGLVYERVRP</sequence>
<reference evidence="2 3" key="1">
    <citation type="submission" date="2020-07" db="EMBL/GenBank/DDBJ databases">
        <title>Sequencing the genomes of 1000 actinobacteria strains.</title>
        <authorList>
            <person name="Klenk H.-P."/>
        </authorList>
    </citation>
    <scope>NUCLEOTIDE SEQUENCE [LARGE SCALE GENOMIC DNA]</scope>
    <source>
        <strain evidence="2 3">DSM 26487</strain>
    </source>
</reference>
<keyword evidence="3" id="KW-1185">Reference proteome</keyword>
<feature type="compositionally biased region" description="Low complexity" evidence="1">
    <location>
        <begin position="98"/>
        <end position="125"/>
    </location>
</feature>
<dbReference type="EMBL" id="JACBZR010000001">
    <property type="protein sequence ID" value="NYI80613.1"/>
    <property type="molecule type" value="Genomic_DNA"/>
</dbReference>
<evidence type="ECO:0000313" key="3">
    <source>
        <dbReference type="Proteomes" id="UP000564496"/>
    </source>
</evidence>
<protein>
    <submittedName>
        <fullName evidence="2">Uncharacterized protein</fullName>
    </submittedName>
</protein>
<gene>
    <name evidence="2" type="ORF">BJ988_005261</name>
</gene>
<name>A0A7Z0IVA8_9ACTN</name>
<accession>A0A7Z0IVA8</accession>
<dbReference type="Proteomes" id="UP000564496">
    <property type="component" value="Unassembled WGS sequence"/>
</dbReference>
<proteinExistence type="predicted"/>
<dbReference type="RefSeq" id="WP_179660786.1">
    <property type="nucleotide sequence ID" value="NZ_JACBZR010000001.1"/>
</dbReference>
<evidence type="ECO:0000256" key="1">
    <source>
        <dbReference type="SAM" id="MobiDB-lite"/>
    </source>
</evidence>
<organism evidence="2 3">
    <name type="scientific">Nocardioides panzhihuensis</name>
    <dbReference type="NCBI Taxonomy" id="860243"/>
    <lineage>
        <taxon>Bacteria</taxon>
        <taxon>Bacillati</taxon>
        <taxon>Actinomycetota</taxon>
        <taxon>Actinomycetes</taxon>
        <taxon>Propionibacteriales</taxon>
        <taxon>Nocardioidaceae</taxon>
        <taxon>Nocardioides</taxon>
    </lineage>
</organism>
<dbReference type="AlphaFoldDB" id="A0A7Z0IVA8"/>
<comment type="caution">
    <text evidence="2">The sequence shown here is derived from an EMBL/GenBank/DDBJ whole genome shotgun (WGS) entry which is preliminary data.</text>
</comment>